<evidence type="ECO:0000256" key="4">
    <source>
        <dbReference type="ARBA" id="ARBA00022692"/>
    </source>
</evidence>
<dbReference type="KEGG" id="saca:FFV09_03245"/>
<feature type="transmembrane region" description="Helical" evidence="7">
    <location>
        <begin position="56"/>
        <end position="76"/>
    </location>
</feature>
<dbReference type="OrthoDB" id="9805999at2"/>
<keyword evidence="4 7" id="KW-0812">Transmembrane</keyword>
<proteinExistence type="inferred from homology"/>
<dbReference type="EMBL" id="CP041217">
    <property type="protein sequence ID" value="QDH19963.1"/>
    <property type="molecule type" value="Genomic_DNA"/>
</dbReference>
<evidence type="ECO:0000256" key="7">
    <source>
        <dbReference type="RuleBase" id="RU363032"/>
    </source>
</evidence>
<evidence type="ECO:0000313" key="9">
    <source>
        <dbReference type="EMBL" id="QDH19963.1"/>
    </source>
</evidence>
<dbReference type="PANTHER" id="PTHR30614:SF45">
    <property type="entry name" value="L-CYSTINE TRANSPORT SYSTEM PERMEASE PROTEIN TCYL"/>
    <property type="match status" value="1"/>
</dbReference>
<protein>
    <submittedName>
        <fullName evidence="9">Amino acid ABC transporter permease</fullName>
    </submittedName>
</protein>
<evidence type="ECO:0000256" key="3">
    <source>
        <dbReference type="ARBA" id="ARBA00022475"/>
    </source>
</evidence>
<feature type="transmembrane region" description="Helical" evidence="7">
    <location>
        <begin position="96"/>
        <end position="113"/>
    </location>
</feature>
<keyword evidence="6 7" id="KW-0472">Membrane</keyword>
<dbReference type="GO" id="GO:0006865">
    <property type="term" value="P:amino acid transport"/>
    <property type="evidence" value="ECO:0007669"/>
    <property type="project" value="TreeGrafter"/>
</dbReference>
<evidence type="ECO:0000256" key="6">
    <source>
        <dbReference type="ARBA" id="ARBA00023136"/>
    </source>
</evidence>
<gene>
    <name evidence="9" type="ORF">FFV09_03245</name>
</gene>
<feature type="transmembrane region" description="Helical" evidence="7">
    <location>
        <begin position="145"/>
        <end position="166"/>
    </location>
</feature>
<dbReference type="PROSITE" id="PS50928">
    <property type="entry name" value="ABC_TM1"/>
    <property type="match status" value="1"/>
</dbReference>
<evidence type="ECO:0000256" key="2">
    <source>
        <dbReference type="ARBA" id="ARBA00022448"/>
    </source>
</evidence>
<dbReference type="InterPro" id="IPR000515">
    <property type="entry name" value="MetI-like"/>
</dbReference>
<dbReference type="GO" id="GO:0022857">
    <property type="term" value="F:transmembrane transporter activity"/>
    <property type="evidence" value="ECO:0007669"/>
    <property type="project" value="InterPro"/>
</dbReference>
<dbReference type="AlphaFoldDB" id="A0A4Y6UQQ2"/>
<sequence>MSAPFEIGYVFSFLPKLIDTLGVTLLIVAGSLLTGLAAGFLVALPRLYKIPVLRNLSGLYLSFFRGTPILIQLFLFYYGLPELLKPLGLDLTRTPVLFFVILVYGLHTGAYAAEMIRASVEAVDRGQVEAAYASGMTAYQAFARIVLPQALAIAVPVFSNLVIALLKDTSLAFTLGVMEMTGKAQTLGTLTQHFFETYIALALIYLVISFTLEKGLSAAERRLKRHEVREEAPVRRFGRRGKGSYRAVLAEIDAGKGGQI</sequence>
<organism evidence="9 10">
    <name type="scientific">Saccharibacillus brassicae</name>
    <dbReference type="NCBI Taxonomy" id="2583377"/>
    <lineage>
        <taxon>Bacteria</taxon>
        <taxon>Bacillati</taxon>
        <taxon>Bacillota</taxon>
        <taxon>Bacilli</taxon>
        <taxon>Bacillales</taxon>
        <taxon>Paenibacillaceae</taxon>
        <taxon>Saccharibacillus</taxon>
    </lineage>
</organism>
<dbReference type="RefSeq" id="WP_141446349.1">
    <property type="nucleotide sequence ID" value="NZ_CBCSAZ010000001.1"/>
</dbReference>
<dbReference type="Pfam" id="PF00528">
    <property type="entry name" value="BPD_transp_1"/>
    <property type="match status" value="1"/>
</dbReference>
<dbReference type="SUPFAM" id="SSF161098">
    <property type="entry name" value="MetI-like"/>
    <property type="match status" value="1"/>
</dbReference>
<keyword evidence="2 7" id="KW-0813">Transport</keyword>
<dbReference type="Proteomes" id="UP000316968">
    <property type="component" value="Chromosome"/>
</dbReference>
<dbReference type="NCBIfam" id="TIGR01726">
    <property type="entry name" value="HEQRo_perm_3TM"/>
    <property type="match status" value="1"/>
</dbReference>
<dbReference type="InterPro" id="IPR010065">
    <property type="entry name" value="AA_ABC_transptr_permease_3TM"/>
</dbReference>
<dbReference type="CDD" id="cd06261">
    <property type="entry name" value="TM_PBP2"/>
    <property type="match status" value="1"/>
</dbReference>
<evidence type="ECO:0000256" key="1">
    <source>
        <dbReference type="ARBA" id="ARBA00004651"/>
    </source>
</evidence>
<evidence type="ECO:0000256" key="5">
    <source>
        <dbReference type="ARBA" id="ARBA00022989"/>
    </source>
</evidence>
<dbReference type="InterPro" id="IPR035906">
    <property type="entry name" value="MetI-like_sf"/>
</dbReference>
<dbReference type="Gene3D" id="1.10.3720.10">
    <property type="entry name" value="MetI-like"/>
    <property type="match status" value="1"/>
</dbReference>
<feature type="transmembrane region" description="Helical" evidence="7">
    <location>
        <begin position="20"/>
        <end position="44"/>
    </location>
</feature>
<keyword evidence="5 7" id="KW-1133">Transmembrane helix</keyword>
<reference evidence="9 10" key="1">
    <citation type="submission" date="2019-06" db="EMBL/GenBank/DDBJ databases">
        <title>Saccharibacillus brassicae sp. nov., an endophytic bacterium isolated from Chinese cabbage seeds (Brassica pekinensis).</title>
        <authorList>
            <person name="Jiang L."/>
            <person name="Lee J."/>
            <person name="Kim S.W."/>
        </authorList>
    </citation>
    <scope>NUCLEOTIDE SEQUENCE [LARGE SCALE GENOMIC DNA]</scope>
    <source>
        <strain evidence="10">KCTC 43072 / ATSA2</strain>
    </source>
</reference>
<feature type="transmembrane region" description="Helical" evidence="7">
    <location>
        <begin position="197"/>
        <end position="216"/>
    </location>
</feature>
<dbReference type="GO" id="GO:0043190">
    <property type="term" value="C:ATP-binding cassette (ABC) transporter complex"/>
    <property type="evidence" value="ECO:0007669"/>
    <property type="project" value="InterPro"/>
</dbReference>
<accession>A0A4Y6UQQ2</accession>
<feature type="domain" description="ABC transmembrane type-1" evidence="8">
    <location>
        <begin position="17"/>
        <end position="216"/>
    </location>
</feature>
<dbReference type="InterPro" id="IPR043429">
    <property type="entry name" value="ArtM/GltK/GlnP/TcyL/YhdX-like"/>
</dbReference>
<comment type="subcellular location">
    <subcellularLocation>
        <location evidence="1 7">Cell membrane</location>
        <topology evidence="1 7">Multi-pass membrane protein</topology>
    </subcellularLocation>
</comment>
<comment type="similarity">
    <text evidence="7">Belongs to the binding-protein-dependent transport system permease family.</text>
</comment>
<dbReference type="PANTHER" id="PTHR30614">
    <property type="entry name" value="MEMBRANE COMPONENT OF AMINO ACID ABC TRANSPORTER"/>
    <property type="match status" value="1"/>
</dbReference>
<evidence type="ECO:0000259" key="8">
    <source>
        <dbReference type="PROSITE" id="PS50928"/>
    </source>
</evidence>
<evidence type="ECO:0000313" key="10">
    <source>
        <dbReference type="Proteomes" id="UP000316968"/>
    </source>
</evidence>
<name>A0A4Y6UQQ2_SACBS</name>
<keyword evidence="10" id="KW-1185">Reference proteome</keyword>
<keyword evidence="3" id="KW-1003">Cell membrane</keyword>